<proteinExistence type="predicted"/>
<gene>
    <name evidence="1" type="ORF">IR015_15830</name>
</gene>
<evidence type="ECO:0000313" key="2">
    <source>
        <dbReference type="Proteomes" id="UP000639504"/>
    </source>
</evidence>
<dbReference type="AlphaFoldDB" id="A0AAW4BWT5"/>
<evidence type="ECO:0000313" key="1">
    <source>
        <dbReference type="EMBL" id="MBF8736870.1"/>
    </source>
</evidence>
<dbReference type="RefSeq" id="WP_085600513.1">
    <property type="nucleotide sequence ID" value="NZ_JADLJW010000025.1"/>
</dbReference>
<sequence>MATGWLGWSPDTAWRTPLPELFMAMDARIEWVQMTNPFGSGKAGQQQEKPKPTTVAEKLRQALTGRRAA</sequence>
<comment type="caution">
    <text evidence="1">The sequence shown here is derived from an EMBL/GenBank/DDBJ whole genome shotgun (WGS) entry which is preliminary data.</text>
</comment>
<dbReference type="Proteomes" id="UP000639504">
    <property type="component" value="Unassembled WGS sequence"/>
</dbReference>
<protein>
    <recommendedName>
        <fullName evidence="3">Prophage PssSM-03</fullName>
    </recommendedName>
</protein>
<organism evidence="1 2">
    <name type="scientific">Pseudomonas putida</name>
    <name type="common">Arthrobacter siderocapsulatus</name>
    <dbReference type="NCBI Taxonomy" id="303"/>
    <lineage>
        <taxon>Bacteria</taxon>
        <taxon>Pseudomonadati</taxon>
        <taxon>Pseudomonadota</taxon>
        <taxon>Gammaproteobacteria</taxon>
        <taxon>Pseudomonadales</taxon>
        <taxon>Pseudomonadaceae</taxon>
        <taxon>Pseudomonas</taxon>
    </lineage>
</organism>
<dbReference type="GeneID" id="92659317"/>
<dbReference type="EMBL" id="JADLKB010000016">
    <property type="protein sequence ID" value="MBF8736870.1"/>
    <property type="molecule type" value="Genomic_DNA"/>
</dbReference>
<accession>A0AAW4BWT5</accession>
<reference evidence="1" key="1">
    <citation type="submission" date="2020-10" db="EMBL/GenBank/DDBJ databases">
        <title>Genome sequences of Pseudomonas isolates.</title>
        <authorList>
            <person name="Wessels L."/>
            <person name="Reich F."/>
            <person name="Hammerl J."/>
        </authorList>
    </citation>
    <scope>NUCLEOTIDE SEQUENCE</scope>
    <source>
        <strain evidence="1">20-MO00640-0</strain>
    </source>
</reference>
<name>A0AAW4BWT5_PSEPU</name>
<evidence type="ECO:0008006" key="3">
    <source>
        <dbReference type="Google" id="ProtNLM"/>
    </source>
</evidence>